<protein>
    <submittedName>
        <fullName evidence="3">Helix-turn-helix domain-containing protein</fullName>
    </submittedName>
</protein>
<dbReference type="InterPro" id="IPR001387">
    <property type="entry name" value="Cro/C1-type_HTH"/>
</dbReference>
<name>A0ABV7HRZ5_9GAMM</name>
<keyword evidence="4" id="KW-1185">Reference proteome</keyword>
<sequence>MDLNIDTNKLIELRTQKAWSQQHLAEAANISLRTVQRIEKSGVASKESVLALASAFSMTVAELVEQPKKKRYLHMAVGTTIVMMMTVASLVLYATSTEVDSITLAVKVLKNNEPFADVRFSGSVGAESEYKLKNQLKITVVPLNTPDGSILLEAKIYELQANQQYKLISAPSVLAEYRQPASVKVSGQSGIVYGFEITPEE</sequence>
<feature type="domain" description="HTH cro/C1-type" evidence="2">
    <location>
        <begin position="10"/>
        <end position="63"/>
    </location>
</feature>
<dbReference type="EMBL" id="JBHRTL010000006">
    <property type="protein sequence ID" value="MFC3155558.1"/>
    <property type="molecule type" value="Genomic_DNA"/>
</dbReference>
<dbReference type="SMART" id="SM00530">
    <property type="entry name" value="HTH_XRE"/>
    <property type="match status" value="1"/>
</dbReference>
<dbReference type="CDD" id="cd00093">
    <property type="entry name" value="HTH_XRE"/>
    <property type="match status" value="1"/>
</dbReference>
<dbReference type="Proteomes" id="UP001595548">
    <property type="component" value="Unassembled WGS sequence"/>
</dbReference>
<evidence type="ECO:0000313" key="3">
    <source>
        <dbReference type="EMBL" id="MFC3155558.1"/>
    </source>
</evidence>
<proteinExistence type="predicted"/>
<dbReference type="PROSITE" id="PS50943">
    <property type="entry name" value="HTH_CROC1"/>
    <property type="match status" value="1"/>
</dbReference>
<evidence type="ECO:0000313" key="4">
    <source>
        <dbReference type="Proteomes" id="UP001595548"/>
    </source>
</evidence>
<dbReference type="RefSeq" id="WP_339616135.1">
    <property type="nucleotide sequence ID" value="NZ_AP031500.1"/>
</dbReference>
<evidence type="ECO:0000259" key="2">
    <source>
        <dbReference type="PROSITE" id="PS50943"/>
    </source>
</evidence>
<dbReference type="SUPFAM" id="SSF47413">
    <property type="entry name" value="lambda repressor-like DNA-binding domains"/>
    <property type="match status" value="1"/>
</dbReference>
<feature type="transmembrane region" description="Helical" evidence="1">
    <location>
        <begin position="72"/>
        <end position="94"/>
    </location>
</feature>
<keyword evidence="1" id="KW-1133">Transmembrane helix</keyword>
<evidence type="ECO:0000256" key="1">
    <source>
        <dbReference type="SAM" id="Phobius"/>
    </source>
</evidence>
<keyword evidence="1" id="KW-0812">Transmembrane</keyword>
<reference evidence="4" key="1">
    <citation type="journal article" date="2019" name="Int. J. Syst. Evol. Microbiol.">
        <title>The Global Catalogue of Microorganisms (GCM) 10K type strain sequencing project: providing services to taxonomists for standard genome sequencing and annotation.</title>
        <authorList>
            <consortium name="The Broad Institute Genomics Platform"/>
            <consortium name="The Broad Institute Genome Sequencing Center for Infectious Disease"/>
            <person name="Wu L."/>
            <person name="Ma J."/>
        </authorList>
    </citation>
    <scope>NUCLEOTIDE SEQUENCE [LARGE SCALE GENOMIC DNA]</scope>
    <source>
        <strain evidence="4">KCTC 52141</strain>
    </source>
</reference>
<accession>A0ABV7HRZ5</accession>
<dbReference type="Pfam" id="PF01381">
    <property type="entry name" value="HTH_3"/>
    <property type="match status" value="1"/>
</dbReference>
<comment type="caution">
    <text evidence="3">The sequence shown here is derived from an EMBL/GenBank/DDBJ whole genome shotgun (WGS) entry which is preliminary data.</text>
</comment>
<gene>
    <name evidence="3" type="ORF">ACFOEB_10140</name>
</gene>
<dbReference type="InterPro" id="IPR010982">
    <property type="entry name" value="Lambda_DNA-bd_dom_sf"/>
</dbReference>
<dbReference type="Gene3D" id="1.10.260.40">
    <property type="entry name" value="lambda repressor-like DNA-binding domains"/>
    <property type="match status" value="1"/>
</dbReference>
<organism evidence="3 4">
    <name type="scientific">Gilvimarinus japonicus</name>
    <dbReference type="NCBI Taxonomy" id="1796469"/>
    <lineage>
        <taxon>Bacteria</taxon>
        <taxon>Pseudomonadati</taxon>
        <taxon>Pseudomonadota</taxon>
        <taxon>Gammaproteobacteria</taxon>
        <taxon>Cellvibrionales</taxon>
        <taxon>Cellvibrionaceae</taxon>
        <taxon>Gilvimarinus</taxon>
    </lineage>
</organism>
<keyword evidence="1" id="KW-0472">Membrane</keyword>